<sequence length="454" mass="50165">MSGLPLTIVAFIAALGILITVHEFGHFWVARRLGIKVLRFSIGFGKPIWRREIGPDRMEFVIAWIPLGGYVKMLDENEGEVAPAEQARAFNRQKLWKRTLVVLAGPAFNFLFAILVYWILFMSGIAGIKPVVGHVVPDSIAARAGFKAGETLVSIDRMPVQTWNQHRLYFFRRALEREPVQVVGRDARGATHEHTIDLREFPLARVNASLLEQGIGLYGYIPPTLPAIGAVEKGKAGERAGLRAGDKLIALDGVAIRHWPEFVDRVNASASKPLRLTIERNGKTEMLTATPEAFSHNGQAIGRLYVYPKYAPVPADMLTRVQHGPVDAMGAAVGQTWGMSWLTLEMLYRMLRLEVSTRNLSGPLTIAQYAGESARIGLEPFVLFLAIISISLGVLNLLPVPVLDGGHLLYFAIEAVTRRPVPERVLAIGQQIGLAMLAGLMFLAIYNDLTRLFH</sequence>
<keyword evidence="9 11" id="KW-0482">Metalloprotease</keyword>
<evidence type="ECO:0000256" key="3">
    <source>
        <dbReference type="ARBA" id="ARBA00007931"/>
    </source>
</evidence>
<dbReference type="Proteomes" id="UP000178379">
    <property type="component" value="Unassembled WGS sequence"/>
</dbReference>
<gene>
    <name evidence="13" type="ORF">A2140_04290</name>
</gene>
<dbReference type="Pfam" id="PF17820">
    <property type="entry name" value="PDZ_6"/>
    <property type="match status" value="1"/>
</dbReference>
<evidence type="ECO:0000256" key="8">
    <source>
        <dbReference type="ARBA" id="ARBA00022989"/>
    </source>
</evidence>
<dbReference type="GO" id="GO:0006508">
    <property type="term" value="P:proteolysis"/>
    <property type="evidence" value="ECO:0007669"/>
    <property type="project" value="UniProtKB-KW"/>
</dbReference>
<evidence type="ECO:0000256" key="1">
    <source>
        <dbReference type="ARBA" id="ARBA00001947"/>
    </source>
</evidence>
<evidence type="ECO:0000313" key="14">
    <source>
        <dbReference type="Proteomes" id="UP000178379"/>
    </source>
</evidence>
<feature type="domain" description="PDZ" evidence="12">
    <location>
        <begin position="213"/>
        <end position="282"/>
    </location>
</feature>
<keyword evidence="8 11" id="KW-1133">Transmembrane helix</keyword>
<protein>
    <recommendedName>
        <fullName evidence="11">Zinc metalloprotease</fullName>
        <ecNumber evidence="11">3.4.24.-</ecNumber>
    </recommendedName>
</protein>
<name>A0A1F6T982_9PROT</name>
<dbReference type="STRING" id="1817756.A2140_04290"/>
<dbReference type="InterPro" id="IPR001478">
    <property type="entry name" value="PDZ"/>
</dbReference>
<evidence type="ECO:0000313" key="13">
    <source>
        <dbReference type="EMBL" id="OGI41683.1"/>
    </source>
</evidence>
<comment type="cofactor">
    <cofactor evidence="1 11">
        <name>Zn(2+)</name>
        <dbReference type="ChEBI" id="CHEBI:29105"/>
    </cofactor>
</comment>
<comment type="caution">
    <text evidence="13">The sequence shown here is derived from an EMBL/GenBank/DDBJ whole genome shotgun (WGS) entry which is preliminary data.</text>
</comment>
<dbReference type="NCBIfam" id="TIGR00054">
    <property type="entry name" value="RIP metalloprotease RseP"/>
    <property type="match status" value="1"/>
</dbReference>
<reference evidence="13 14" key="1">
    <citation type="journal article" date="2016" name="Nat. Commun.">
        <title>Thousands of microbial genomes shed light on interconnected biogeochemical processes in an aquifer system.</title>
        <authorList>
            <person name="Anantharaman K."/>
            <person name="Brown C.T."/>
            <person name="Hug L.A."/>
            <person name="Sharon I."/>
            <person name="Castelle C.J."/>
            <person name="Probst A.J."/>
            <person name="Thomas B.C."/>
            <person name="Singh A."/>
            <person name="Wilkins M.J."/>
            <person name="Karaoz U."/>
            <person name="Brodie E.L."/>
            <person name="Williams K.H."/>
            <person name="Hubbard S.S."/>
            <person name="Banfield J.F."/>
        </authorList>
    </citation>
    <scope>NUCLEOTIDE SEQUENCE [LARGE SCALE GENOMIC DNA]</scope>
</reference>
<dbReference type="InterPro" id="IPR041489">
    <property type="entry name" value="PDZ_6"/>
</dbReference>
<feature type="transmembrane region" description="Helical" evidence="11">
    <location>
        <begin position="100"/>
        <end position="120"/>
    </location>
</feature>
<evidence type="ECO:0000256" key="4">
    <source>
        <dbReference type="ARBA" id="ARBA00022670"/>
    </source>
</evidence>
<dbReference type="InterPro" id="IPR004387">
    <property type="entry name" value="Pept_M50_Zn"/>
</dbReference>
<accession>A0A1F6T982</accession>
<dbReference type="SMART" id="SM00228">
    <property type="entry name" value="PDZ"/>
    <property type="match status" value="2"/>
</dbReference>
<keyword evidence="5 11" id="KW-0812">Transmembrane</keyword>
<comment type="subcellular location">
    <subcellularLocation>
        <location evidence="2">Membrane</location>
        <topology evidence="2">Multi-pass membrane protein</topology>
    </subcellularLocation>
</comment>
<evidence type="ECO:0000256" key="10">
    <source>
        <dbReference type="ARBA" id="ARBA00023136"/>
    </source>
</evidence>
<comment type="similarity">
    <text evidence="3 11">Belongs to the peptidase M50B family.</text>
</comment>
<dbReference type="InterPro" id="IPR036034">
    <property type="entry name" value="PDZ_sf"/>
</dbReference>
<evidence type="ECO:0000256" key="11">
    <source>
        <dbReference type="RuleBase" id="RU362031"/>
    </source>
</evidence>
<feature type="transmembrane region" description="Helical" evidence="11">
    <location>
        <begin position="6"/>
        <end position="29"/>
    </location>
</feature>
<keyword evidence="10 11" id="KW-0472">Membrane</keyword>
<evidence type="ECO:0000256" key="9">
    <source>
        <dbReference type="ARBA" id="ARBA00023049"/>
    </source>
</evidence>
<evidence type="ECO:0000256" key="7">
    <source>
        <dbReference type="ARBA" id="ARBA00022833"/>
    </source>
</evidence>
<evidence type="ECO:0000256" key="6">
    <source>
        <dbReference type="ARBA" id="ARBA00022801"/>
    </source>
</evidence>
<dbReference type="PANTHER" id="PTHR42837:SF2">
    <property type="entry name" value="MEMBRANE METALLOPROTEASE ARASP2, CHLOROPLASTIC-RELATED"/>
    <property type="match status" value="1"/>
</dbReference>
<keyword evidence="6 11" id="KW-0378">Hydrolase</keyword>
<dbReference type="InterPro" id="IPR008915">
    <property type="entry name" value="Peptidase_M50"/>
</dbReference>
<dbReference type="EC" id="3.4.24.-" evidence="11"/>
<feature type="transmembrane region" description="Helical" evidence="11">
    <location>
        <begin position="425"/>
        <end position="446"/>
    </location>
</feature>
<dbReference type="GO" id="GO:0016020">
    <property type="term" value="C:membrane"/>
    <property type="evidence" value="ECO:0007669"/>
    <property type="project" value="UniProtKB-SubCell"/>
</dbReference>
<dbReference type="GO" id="GO:0046872">
    <property type="term" value="F:metal ion binding"/>
    <property type="evidence" value="ECO:0007669"/>
    <property type="project" value="UniProtKB-KW"/>
</dbReference>
<dbReference type="EMBL" id="MFSQ01000003">
    <property type="protein sequence ID" value="OGI41683.1"/>
    <property type="molecule type" value="Genomic_DNA"/>
</dbReference>
<feature type="transmembrane region" description="Helical" evidence="11">
    <location>
        <begin position="381"/>
        <end position="413"/>
    </location>
</feature>
<dbReference type="Gene3D" id="2.30.42.10">
    <property type="match status" value="2"/>
</dbReference>
<organism evidence="13 14">
    <name type="scientific">Candidatus Muproteobacteria bacterium RBG_16_62_13</name>
    <dbReference type="NCBI Taxonomy" id="1817756"/>
    <lineage>
        <taxon>Bacteria</taxon>
        <taxon>Pseudomonadati</taxon>
        <taxon>Pseudomonadota</taxon>
        <taxon>Candidatus Muproteobacteria</taxon>
    </lineage>
</organism>
<dbReference type="GO" id="GO:0004222">
    <property type="term" value="F:metalloendopeptidase activity"/>
    <property type="evidence" value="ECO:0007669"/>
    <property type="project" value="InterPro"/>
</dbReference>
<dbReference type="SUPFAM" id="SSF50156">
    <property type="entry name" value="PDZ domain-like"/>
    <property type="match status" value="2"/>
</dbReference>
<evidence type="ECO:0000259" key="12">
    <source>
        <dbReference type="SMART" id="SM00228"/>
    </source>
</evidence>
<keyword evidence="7 11" id="KW-0862">Zinc</keyword>
<evidence type="ECO:0000256" key="2">
    <source>
        <dbReference type="ARBA" id="ARBA00004141"/>
    </source>
</evidence>
<dbReference type="CDD" id="cd06163">
    <property type="entry name" value="S2P-M50_PDZ_RseP-like"/>
    <property type="match status" value="2"/>
</dbReference>
<evidence type="ECO:0000256" key="5">
    <source>
        <dbReference type="ARBA" id="ARBA00022692"/>
    </source>
</evidence>
<dbReference type="PANTHER" id="PTHR42837">
    <property type="entry name" value="REGULATOR OF SIGMA-E PROTEASE RSEP"/>
    <property type="match status" value="1"/>
</dbReference>
<dbReference type="Pfam" id="PF02163">
    <property type="entry name" value="Peptidase_M50"/>
    <property type="match status" value="1"/>
</dbReference>
<dbReference type="CDD" id="cd23081">
    <property type="entry name" value="cpPDZ_EcRseP-like"/>
    <property type="match status" value="1"/>
</dbReference>
<feature type="domain" description="PDZ" evidence="12">
    <location>
        <begin position="116"/>
        <end position="187"/>
    </location>
</feature>
<dbReference type="AlphaFoldDB" id="A0A1F6T982"/>
<keyword evidence="11" id="KW-0479">Metal-binding</keyword>
<keyword evidence="4 13" id="KW-0645">Protease</keyword>
<proteinExistence type="inferred from homology"/>